<dbReference type="SUPFAM" id="SSF81321">
    <property type="entry name" value="Family A G protein-coupled receptor-like"/>
    <property type="match status" value="1"/>
</dbReference>
<keyword evidence="5 6" id="KW-0472">Membrane</keyword>
<evidence type="ECO:0000256" key="1">
    <source>
        <dbReference type="ARBA" id="ARBA00004141"/>
    </source>
</evidence>
<organism evidence="7 8">
    <name type="scientific">Pristionchus mayeri</name>
    <dbReference type="NCBI Taxonomy" id="1317129"/>
    <lineage>
        <taxon>Eukaryota</taxon>
        <taxon>Metazoa</taxon>
        <taxon>Ecdysozoa</taxon>
        <taxon>Nematoda</taxon>
        <taxon>Chromadorea</taxon>
        <taxon>Rhabditida</taxon>
        <taxon>Rhabditina</taxon>
        <taxon>Diplogasteromorpha</taxon>
        <taxon>Diplogasteroidea</taxon>
        <taxon>Neodiplogasteridae</taxon>
        <taxon>Pristionchus</taxon>
    </lineage>
</organism>
<evidence type="ECO:0000313" key="7">
    <source>
        <dbReference type="EMBL" id="GMR45461.1"/>
    </source>
</evidence>
<name>A0AAN5CJE5_9BILA</name>
<evidence type="ECO:0000256" key="3">
    <source>
        <dbReference type="ARBA" id="ARBA00022692"/>
    </source>
</evidence>
<evidence type="ECO:0000256" key="5">
    <source>
        <dbReference type="ARBA" id="ARBA00023136"/>
    </source>
</evidence>
<protein>
    <recommendedName>
        <fullName evidence="9">G protein-coupled receptor</fullName>
    </recommendedName>
</protein>
<dbReference type="GO" id="GO:0016020">
    <property type="term" value="C:membrane"/>
    <property type="evidence" value="ECO:0007669"/>
    <property type="project" value="UniProtKB-SubCell"/>
</dbReference>
<feature type="non-terminal residue" evidence="7">
    <location>
        <position position="121"/>
    </location>
</feature>
<evidence type="ECO:0000256" key="4">
    <source>
        <dbReference type="ARBA" id="ARBA00022989"/>
    </source>
</evidence>
<feature type="transmembrane region" description="Helical" evidence="6">
    <location>
        <begin position="98"/>
        <end position="119"/>
    </location>
</feature>
<feature type="transmembrane region" description="Helical" evidence="6">
    <location>
        <begin position="12"/>
        <end position="33"/>
    </location>
</feature>
<dbReference type="Proteomes" id="UP001328107">
    <property type="component" value="Unassembled WGS sequence"/>
</dbReference>
<evidence type="ECO:0008006" key="9">
    <source>
        <dbReference type="Google" id="ProtNLM"/>
    </source>
</evidence>
<dbReference type="InterPro" id="IPR050920">
    <property type="entry name" value="Nematode_rcpt-like_delta"/>
</dbReference>
<dbReference type="InterPro" id="IPR019421">
    <property type="entry name" value="7TM_GPCR_serpentine_rcpt_Srd"/>
</dbReference>
<dbReference type="PANTHER" id="PTHR22945:SF40">
    <property type="entry name" value="SERPENTINE RECEPTOR, CLASS D (DELTA)-RELATED"/>
    <property type="match status" value="1"/>
</dbReference>
<feature type="transmembrane region" description="Helical" evidence="6">
    <location>
        <begin position="45"/>
        <end position="68"/>
    </location>
</feature>
<sequence>MLTNSDKLHIVFIAIADGLAVLINICLILAIIIKTPKPLRAYSVFLLNNAIIDIASAIVSMLGTVRLVEDHEGGSMIYVFLGPCSIISEKLCRASQGLHFNLVFQSTIILLISFGYRLYIL</sequence>
<comment type="similarity">
    <text evidence="2">Belongs to the nematode receptor-like protein srd family.</text>
</comment>
<reference evidence="8" key="1">
    <citation type="submission" date="2022-10" db="EMBL/GenBank/DDBJ databases">
        <title>Genome assembly of Pristionchus species.</title>
        <authorList>
            <person name="Yoshida K."/>
            <person name="Sommer R.J."/>
        </authorList>
    </citation>
    <scope>NUCLEOTIDE SEQUENCE [LARGE SCALE GENOMIC DNA]</scope>
    <source>
        <strain evidence="8">RS5460</strain>
    </source>
</reference>
<keyword evidence="8" id="KW-1185">Reference proteome</keyword>
<evidence type="ECO:0000256" key="6">
    <source>
        <dbReference type="SAM" id="Phobius"/>
    </source>
</evidence>
<evidence type="ECO:0000256" key="2">
    <source>
        <dbReference type="ARBA" id="ARBA00009166"/>
    </source>
</evidence>
<dbReference type="Pfam" id="PF10317">
    <property type="entry name" value="7TM_GPCR_Srd"/>
    <property type="match status" value="1"/>
</dbReference>
<dbReference type="EMBL" id="BTRK01000004">
    <property type="protein sequence ID" value="GMR45461.1"/>
    <property type="molecule type" value="Genomic_DNA"/>
</dbReference>
<accession>A0AAN5CJE5</accession>
<evidence type="ECO:0000313" key="8">
    <source>
        <dbReference type="Proteomes" id="UP001328107"/>
    </source>
</evidence>
<proteinExistence type="inferred from homology"/>
<keyword evidence="4 6" id="KW-1133">Transmembrane helix</keyword>
<comment type="caution">
    <text evidence="7">The sequence shown here is derived from an EMBL/GenBank/DDBJ whole genome shotgun (WGS) entry which is preliminary data.</text>
</comment>
<dbReference type="PANTHER" id="PTHR22945">
    <property type="entry name" value="SERPENTINE RECEPTOR, CLASS D DELTA"/>
    <property type="match status" value="1"/>
</dbReference>
<gene>
    <name evidence="7" type="ORF">PMAYCL1PPCAC_15656</name>
</gene>
<comment type="subcellular location">
    <subcellularLocation>
        <location evidence="1">Membrane</location>
        <topology evidence="1">Multi-pass membrane protein</topology>
    </subcellularLocation>
</comment>
<dbReference type="AlphaFoldDB" id="A0AAN5CJE5"/>
<keyword evidence="3 6" id="KW-0812">Transmembrane</keyword>